<dbReference type="Proteomes" id="UP000826462">
    <property type="component" value="Chromosome 2"/>
</dbReference>
<gene>
    <name evidence="3" type="ORF">KZJ38_22065</name>
</gene>
<evidence type="ECO:0000313" key="4">
    <source>
        <dbReference type="Proteomes" id="UP000826462"/>
    </source>
</evidence>
<feature type="chain" id="PRO_5047270945" evidence="2">
    <location>
        <begin position="40"/>
        <end position="193"/>
    </location>
</feature>
<evidence type="ECO:0000256" key="2">
    <source>
        <dbReference type="SAM" id="SignalP"/>
    </source>
</evidence>
<evidence type="ECO:0000256" key="1">
    <source>
        <dbReference type="SAM" id="MobiDB-lite"/>
    </source>
</evidence>
<keyword evidence="3" id="KW-0238">DNA-binding</keyword>
<keyword evidence="2" id="KW-0732">Signal</keyword>
<dbReference type="RefSeq" id="WP_219801842.1">
    <property type="nucleotide sequence ID" value="NZ_CP080096.1"/>
</dbReference>
<keyword evidence="4" id="KW-1185">Reference proteome</keyword>
<dbReference type="EMBL" id="CP080096">
    <property type="protein sequence ID" value="QYD72418.1"/>
    <property type="molecule type" value="Genomic_DNA"/>
</dbReference>
<evidence type="ECO:0000313" key="3">
    <source>
        <dbReference type="EMBL" id="QYD72418.1"/>
    </source>
</evidence>
<protein>
    <submittedName>
        <fullName evidence="3">YbaB/EbfC family DNA-binding protein</fullName>
    </submittedName>
</protein>
<feature type="signal peptide" evidence="2">
    <location>
        <begin position="1"/>
        <end position="39"/>
    </location>
</feature>
<dbReference type="GO" id="GO:0003677">
    <property type="term" value="F:DNA binding"/>
    <property type="evidence" value="ECO:0007669"/>
    <property type="project" value="UniProtKB-KW"/>
</dbReference>
<feature type="region of interest" description="Disordered" evidence="1">
    <location>
        <begin position="151"/>
        <end position="193"/>
    </location>
</feature>
<name>A0ABX8UTR3_9BURK</name>
<accession>A0ABX8UTR3</accession>
<proteinExistence type="predicted"/>
<organism evidence="3 4">
    <name type="scientific">Paraburkholderia edwinii</name>
    <dbReference type="NCBI Taxonomy" id="2861782"/>
    <lineage>
        <taxon>Bacteria</taxon>
        <taxon>Pseudomonadati</taxon>
        <taxon>Pseudomonadota</taxon>
        <taxon>Betaproteobacteria</taxon>
        <taxon>Burkholderiales</taxon>
        <taxon>Burkholderiaceae</taxon>
        <taxon>Paraburkholderia</taxon>
    </lineage>
</organism>
<reference evidence="3 4" key="1">
    <citation type="submission" date="2021-07" db="EMBL/GenBank/DDBJ databases">
        <title>Paraburkholderia edwinii protects Aspergillus sp. from phenazines by acting as a toxin sponge.</title>
        <authorList>
            <person name="Dahlstrom K.M."/>
            <person name="Newman D.K."/>
        </authorList>
    </citation>
    <scope>NUCLEOTIDE SEQUENCE [LARGE SCALE GENOMIC DNA]</scope>
    <source>
        <strain evidence="3 4">Pe01</strain>
    </source>
</reference>
<sequence>MKNNERRALQRGLKRVIGHALGACAIACGIAGYAQSAAAQTTEVPQTWIAYAQIVGEQFQRSLEAYDDTANELHAFLEDRMQHAPADTIPSTVTVRAWIGNDGAVTRVAFDSLGDAQADNDLRALLMAHAIGVSPPADMRQPLRVRLVLEAKPDAPPTSGNPGENSGGNAGGKSEAAPVASPQAVPRGAANAS</sequence>